<feature type="region of interest" description="Disordered" evidence="7">
    <location>
        <begin position="368"/>
        <end position="392"/>
    </location>
</feature>
<dbReference type="InterPro" id="IPR017475">
    <property type="entry name" value="EPS_sugar_tfrase"/>
</dbReference>
<dbReference type="Proteomes" id="UP000009159">
    <property type="component" value="Chromosome"/>
</dbReference>
<evidence type="ECO:0000313" key="10">
    <source>
        <dbReference type="EMBL" id="ABM13025.1"/>
    </source>
</evidence>
<evidence type="ECO:0000256" key="2">
    <source>
        <dbReference type="ARBA" id="ARBA00006464"/>
    </source>
</evidence>
<dbReference type="NCBIfam" id="TIGR03025">
    <property type="entry name" value="EPS_sugtrans"/>
    <property type="match status" value="1"/>
</dbReference>
<evidence type="ECO:0000256" key="7">
    <source>
        <dbReference type="SAM" id="MobiDB-lite"/>
    </source>
</evidence>
<evidence type="ECO:0000256" key="1">
    <source>
        <dbReference type="ARBA" id="ARBA00004141"/>
    </source>
</evidence>
<dbReference type="InterPro" id="IPR003362">
    <property type="entry name" value="Bact_transf"/>
</dbReference>
<keyword evidence="5 8" id="KW-1133">Transmembrane helix</keyword>
<evidence type="ECO:0000256" key="5">
    <source>
        <dbReference type="ARBA" id="ARBA00022989"/>
    </source>
</evidence>
<keyword evidence="11" id="KW-1185">Reference proteome</keyword>
<name>A1T775_MYCVP</name>
<comment type="subcellular location">
    <subcellularLocation>
        <location evidence="1">Membrane</location>
        <topology evidence="1">Multi-pass membrane protein</topology>
    </subcellularLocation>
</comment>
<reference evidence="10" key="1">
    <citation type="submission" date="2006-12" db="EMBL/GenBank/DDBJ databases">
        <title>Complete sequence of Mycobacterium vanbaalenii PYR-1.</title>
        <authorList>
            <consortium name="US DOE Joint Genome Institute"/>
            <person name="Copeland A."/>
            <person name="Lucas S."/>
            <person name="Lapidus A."/>
            <person name="Barry K."/>
            <person name="Detter J.C."/>
            <person name="Glavina del Rio T."/>
            <person name="Hammon N."/>
            <person name="Israni S."/>
            <person name="Dalin E."/>
            <person name="Tice H."/>
            <person name="Pitluck S."/>
            <person name="Singan V."/>
            <person name="Schmutz J."/>
            <person name="Larimer F."/>
            <person name="Land M."/>
            <person name="Hauser L."/>
            <person name="Kyrpides N."/>
            <person name="Anderson I.J."/>
            <person name="Miller C."/>
            <person name="Richardson P."/>
        </authorList>
    </citation>
    <scope>NUCLEOTIDE SEQUENCE [LARGE SCALE GENOMIC DNA]</scope>
    <source>
        <strain evidence="10">PYR-1</strain>
    </source>
</reference>
<dbReference type="STRING" id="350058.Mvan_2211"/>
<evidence type="ECO:0000259" key="9">
    <source>
        <dbReference type="Pfam" id="PF02397"/>
    </source>
</evidence>
<dbReference type="eggNOG" id="COG2148">
    <property type="taxonomic scope" value="Bacteria"/>
</dbReference>
<dbReference type="RefSeq" id="WP_011779438.1">
    <property type="nucleotide sequence ID" value="NC_008726.1"/>
</dbReference>
<evidence type="ECO:0000256" key="3">
    <source>
        <dbReference type="ARBA" id="ARBA00022679"/>
    </source>
</evidence>
<accession>A1T775</accession>
<organism evidence="10 11">
    <name type="scientific">Mycolicibacterium vanbaalenii (strain DSM 7251 / JCM 13017 / BCRC 16820 / KCTC 9966 / NRRL B-24157 / PYR-1)</name>
    <name type="common">Mycobacterium vanbaalenii</name>
    <dbReference type="NCBI Taxonomy" id="350058"/>
    <lineage>
        <taxon>Bacteria</taxon>
        <taxon>Bacillati</taxon>
        <taxon>Actinomycetota</taxon>
        <taxon>Actinomycetes</taxon>
        <taxon>Mycobacteriales</taxon>
        <taxon>Mycobacteriaceae</taxon>
        <taxon>Mycolicibacterium</taxon>
    </lineage>
</organism>
<dbReference type="EMBL" id="CP000511">
    <property type="protein sequence ID" value="ABM13025.1"/>
    <property type="molecule type" value="Genomic_DNA"/>
</dbReference>
<keyword evidence="4 8" id="KW-0812">Transmembrane</keyword>
<dbReference type="Gene3D" id="3.40.50.720">
    <property type="entry name" value="NAD(P)-binding Rossmann-like Domain"/>
    <property type="match status" value="1"/>
</dbReference>
<dbReference type="GO" id="GO:0016780">
    <property type="term" value="F:phosphotransferase activity, for other substituted phosphate groups"/>
    <property type="evidence" value="ECO:0007669"/>
    <property type="project" value="TreeGrafter"/>
</dbReference>
<comment type="similarity">
    <text evidence="2">Belongs to the bacterial sugar transferase family.</text>
</comment>
<keyword evidence="3 10" id="KW-0808">Transferase</keyword>
<dbReference type="Pfam" id="PF02397">
    <property type="entry name" value="Bac_transf"/>
    <property type="match status" value="1"/>
</dbReference>
<evidence type="ECO:0000256" key="8">
    <source>
        <dbReference type="SAM" id="Phobius"/>
    </source>
</evidence>
<dbReference type="KEGG" id="mva:Mvan_2211"/>
<keyword evidence="6 8" id="KW-0472">Membrane</keyword>
<feature type="domain" description="Bacterial sugar transferase" evidence="9">
    <location>
        <begin position="310"/>
        <end position="498"/>
    </location>
</feature>
<feature type="transmembrane region" description="Helical" evidence="8">
    <location>
        <begin position="142"/>
        <end position="162"/>
    </location>
</feature>
<gene>
    <name evidence="10" type="ordered locus">Mvan_2211</name>
</gene>
<feature type="transmembrane region" description="Helical" evidence="8">
    <location>
        <begin position="110"/>
        <end position="130"/>
    </location>
</feature>
<evidence type="ECO:0000313" key="11">
    <source>
        <dbReference type="Proteomes" id="UP000009159"/>
    </source>
</evidence>
<feature type="transmembrane region" description="Helical" evidence="8">
    <location>
        <begin position="78"/>
        <end position="98"/>
    </location>
</feature>
<dbReference type="GO" id="GO:0016020">
    <property type="term" value="C:membrane"/>
    <property type="evidence" value="ECO:0007669"/>
    <property type="project" value="UniProtKB-SubCell"/>
</dbReference>
<dbReference type="eggNOG" id="COG1086">
    <property type="taxonomic scope" value="Bacteria"/>
</dbReference>
<sequence>MRTAVAVVTDTVESRGTADIAARVKSSDDVPTESGRLRTRRARVPVVGPLMDLTTASLAVAAGMAIADRFLEWQLPPIWMMFFFAPTVVALSAMRGLYRRSVARSFLDELPTIEAVAAITAMQLLSGLVFNPEVVGAGKAVALVWLWAAILIPLGRLLWLWYRRYQFRRNVLSAPTLIVGNGRIAAKVVDRLRITPEYGLRPIGLVDDDLPSMGIDRDQPASIPYLGKLDRIDEIITRTGAECMIVAFSRTRDEAMSIAVRTAHRRGIAVWIVPRIYDTIGVHARIDHIGGLPLIAAPRTDPRSWQFAAKHISDRMVATVGLVLISPLFLTLMLLVRLSSPGPIFFGQPRIGRDGRVFQCLKFRSMRPPTESDAAFTPDPDSAPGGVEGEDRRTPIGKFMRAYSLDELPQVINVIRGEMSLVGPRPERPEYVDLFNVQIARYGDRHRVKAGITGWAQVHGLRGQTSIADRAEWDNFYIENWSVLLDWKILAMTVGAVLRRAE</sequence>
<evidence type="ECO:0000256" key="6">
    <source>
        <dbReference type="ARBA" id="ARBA00023136"/>
    </source>
</evidence>
<dbReference type="AlphaFoldDB" id="A1T775"/>
<feature type="transmembrane region" description="Helical" evidence="8">
    <location>
        <begin position="316"/>
        <end position="336"/>
    </location>
</feature>
<proteinExistence type="inferred from homology"/>
<dbReference type="PANTHER" id="PTHR30576">
    <property type="entry name" value="COLANIC BIOSYNTHESIS UDP-GLUCOSE LIPID CARRIER TRANSFERASE"/>
    <property type="match status" value="1"/>
</dbReference>
<dbReference type="PANTHER" id="PTHR30576:SF0">
    <property type="entry name" value="UNDECAPRENYL-PHOSPHATE N-ACETYLGALACTOSAMINYL 1-PHOSPHATE TRANSFERASE-RELATED"/>
    <property type="match status" value="1"/>
</dbReference>
<feature type="transmembrane region" description="Helical" evidence="8">
    <location>
        <begin position="46"/>
        <end position="66"/>
    </location>
</feature>
<protein>
    <submittedName>
        <fullName evidence="10">Sugar transferase</fullName>
    </submittedName>
</protein>
<evidence type="ECO:0000256" key="4">
    <source>
        <dbReference type="ARBA" id="ARBA00022692"/>
    </source>
</evidence>
<dbReference type="HOGENOM" id="CLU_024920_0_1_11"/>